<dbReference type="Pfam" id="PF14978">
    <property type="entry name" value="MRP-63"/>
    <property type="match status" value="1"/>
</dbReference>
<dbReference type="GO" id="GO:0005761">
    <property type="term" value="C:mitochondrial ribosome"/>
    <property type="evidence" value="ECO:0007669"/>
    <property type="project" value="InterPro"/>
</dbReference>
<dbReference type="PANTHER" id="PTHR14520">
    <property type="entry name" value="MITOCHONDRIAL RIBOSOMAL PROTEIN 63"/>
    <property type="match status" value="1"/>
</dbReference>
<evidence type="ECO:0000313" key="1">
    <source>
        <dbReference type="EMBL" id="CAH1641235.1"/>
    </source>
</evidence>
<dbReference type="GO" id="GO:0003735">
    <property type="term" value="F:structural constituent of ribosome"/>
    <property type="evidence" value="ECO:0007669"/>
    <property type="project" value="TreeGrafter"/>
</dbReference>
<protein>
    <submittedName>
        <fullName evidence="1">Uncharacterized protein</fullName>
    </submittedName>
</protein>
<reference evidence="1" key="1">
    <citation type="submission" date="2022-02" db="EMBL/GenBank/DDBJ databases">
        <authorList>
            <person name="King R."/>
        </authorList>
    </citation>
    <scope>NUCLEOTIDE SEQUENCE</scope>
</reference>
<dbReference type="EMBL" id="LR824553">
    <property type="protein sequence ID" value="CAH1641235.1"/>
    <property type="molecule type" value="Genomic_DNA"/>
</dbReference>
<evidence type="ECO:0000313" key="2">
    <source>
        <dbReference type="Proteomes" id="UP001153321"/>
    </source>
</evidence>
<sequence length="136" mass="16502">MSSQSLIFLQKLQFFSILEVSYYNKFLSYKMKLSLVLFRRNRLPNGHLFRGKDRLVKKVEPKHLKKIQDDFAIEEKNMFYLRFPYLTEAESSGHTKALGKPEMRKEKLLDNQRRIFKQDVTLYERLQHLRVKESWD</sequence>
<name>A0A9P0N4I4_SPOLI</name>
<dbReference type="InterPro" id="IPR016576">
    <property type="entry name" value="Ribosomal_mL63"/>
</dbReference>
<accession>A0A9P0N4I4</accession>
<dbReference type="GO" id="GO:0032543">
    <property type="term" value="P:mitochondrial translation"/>
    <property type="evidence" value="ECO:0007669"/>
    <property type="project" value="TreeGrafter"/>
</dbReference>
<organism evidence="1 2">
    <name type="scientific">Spodoptera littoralis</name>
    <name type="common">Egyptian cotton leafworm</name>
    <dbReference type="NCBI Taxonomy" id="7109"/>
    <lineage>
        <taxon>Eukaryota</taxon>
        <taxon>Metazoa</taxon>
        <taxon>Ecdysozoa</taxon>
        <taxon>Arthropoda</taxon>
        <taxon>Hexapoda</taxon>
        <taxon>Insecta</taxon>
        <taxon>Pterygota</taxon>
        <taxon>Neoptera</taxon>
        <taxon>Endopterygota</taxon>
        <taxon>Lepidoptera</taxon>
        <taxon>Glossata</taxon>
        <taxon>Ditrysia</taxon>
        <taxon>Noctuoidea</taxon>
        <taxon>Noctuidae</taxon>
        <taxon>Amphipyrinae</taxon>
        <taxon>Spodoptera</taxon>
    </lineage>
</organism>
<dbReference type="PANTHER" id="PTHR14520:SF4">
    <property type="entry name" value="LARGE RIBOSOMAL SUBUNIT PROTEIN ML63"/>
    <property type="match status" value="1"/>
</dbReference>
<dbReference type="AlphaFoldDB" id="A0A9P0N4I4"/>
<keyword evidence="2" id="KW-1185">Reference proteome</keyword>
<gene>
    <name evidence="1" type="ORF">SPLIT_LOCUS6591</name>
</gene>
<proteinExistence type="predicted"/>
<dbReference type="Proteomes" id="UP001153321">
    <property type="component" value="Chromosome 22"/>
</dbReference>